<proteinExistence type="predicted"/>
<evidence type="ECO:0000259" key="2">
    <source>
        <dbReference type="Pfam" id="PF02668"/>
    </source>
</evidence>
<feature type="domain" description="TauD/TfdA-like" evidence="2">
    <location>
        <begin position="252"/>
        <end position="310"/>
    </location>
</feature>
<dbReference type="EMBL" id="ML977606">
    <property type="protein sequence ID" value="KAF1998126.1"/>
    <property type="molecule type" value="Genomic_DNA"/>
</dbReference>
<dbReference type="Gene3D" id="3.60.130.10">
    <property type="entry name" value="Clavaminate synthase-like"/>
    <property type="match status" value="1"/>
</dbReference>
<dbReference type="SUPFAM" id="SSF51197">
    <property type="entry name" value="Clavaminate synthase-like"/>
    <property type="match status" value="2"/>
</dbReference>
<dbReference type="Proteomes" id="UP000799779">
    <property type="component" value="Unassembled WGS sequence"/>
</dbReference>
<evidence type="ECO:0000256" key="1">
    <source>
        <dbReference type="ARBA" id="ARBA00023002"/>
    </source>
</evidence>
<evidence type="ECO:0000313" key="4">
    <source>
        <dbReference type="Proteomes" id="UP000799779"/>
    </source>
</evidence>
<dbReference type="AlphaFoldDB" id="A0A6A5WKD6"/>
<reference evidence="3" key="1">
    <citation type="journal article" date="2020" name="Stud. Mycol.">
        <title>101 Dothideomycetes genomes: a test case for predicting lifestyles and emergence of pathogens.</title>
        <authorList>
            <person name="Haridas S."/>
            <person name="Albert R."/>
            <person name="Binder M."/>
            <person name="Bloem J."/>
            <person name="Labutti K."/>
            <person name="Salamov A."/>
            <person name="Andreopoulos B."/>
            <person name="Baker S."/>
            <person name="Barry K."/>
            <person name="Bills G."/>
            <person name="Bluhm B."/>
            <person name="Cannon C."/>
            <person name="Castanera R."/>
            <person name="Culley D."/>
            <person name="Daum C."/>
            <person name="Ezra D."/>
            <person name="Gonzalez J."/>
            <person name="Henrissat B."/>
            <person name="Kuo A."/>
            <person name="Liang C."/>
            <person name="Lipzen A."/>
            <person name="Lutzoni F."/>
            <person name="Magnuson J."/>
            <person name="Mondo S."/>
            <person name="Nolan M."/>
            <person name="Ohm R."/>
            <person name="Pangilinan J."/>
            <person name="Park H.-J."/>
            <person name="Ramirez L."/>
            <person name="Alfaro M."/>
            <person name="Sun H."/>
            <person name="Tritt A."/>
            <person name="Yoshinaga Y."/>
            <person name="Zwiers L.-H."/>
            <person name="Turgeon B."/>
            <person name="Goodwin S."/>
            <person name="Spatafora J."/>
            <person name="Crous P."/>
            <person name="Grigoriev I."/>
        </authorList>
    </citation>
    <scope>NUCLEOTIDE SEQUENCE</scope>
    <source>
        <strain evidence="3">CBS 123094</strain>
    </source>
</reference>
<sequence length="416" mass="46256">MVVGCDWVEVMHSFSLIMQPASRVSTTERMSFTSESNQGVSLNLNGNTYVFHSQWLKDACFENESSRDAASVYVHRQEPIVITSAKVQGEGSNSRLSVTWKDGSTNNFPIPWLLALAPLVGKQVNPSPSPTTPKTSIPPGWLAKQVDIQELPYDKLIASDISPAEYASTQNWLLDTLLSPACPGILKVTNLPPVDPLIESSQKDNLLTVLLKHLFGAVFQHSKRGPDETFKIASYYKDKITSRIEELPNYDVSEILLPHVDHAHYDNPVRVQGLHSIQGESENTFIDGWAVLQTLKDEDPEAYEILGKSPMVLGRVAQFYDPPLFQTTVDTAIRPTPGFPNLPKAVSTMLLGGRSVSSRKSCGEIRINSRSTSSQETCICGTTLGCCTDGRRFSRPRGWRWDRPLLSRWLVTRIAR</sequence>
<keyword evidence="1" id="KW-0560">Oxidoreductase</keyword>
<protein>
    <recommendedName>
        <fullName evidence="2">TauD/TfdA-like domain-containing protein</fullName>
    </recommendedName>
</protein>
<evidence type="ECO:0000313" key="3">
    <source>
        <dbReference type="EMBL" id="KAF1998126.1"/>
    </source>
</evidence>
<dbReference type="OrthoDB" id="408743at2759"/>
<accession>A0A6A5WKD6</accession>
<dbReference type="GO" id="GO:0016491">
    <property type="term" value="F:oxidoreductase activity"/>
    <property type="evidence" value="ECO:0007669"/>
    <property type="project" value="UniProtKB-KW"/>
</dbReference>
<dbReference type="InterPro" id="IPR042098">
    <property type="entry name" value="TauD-like_sf"/>
</dbReference>
<name>A0A6A5WKD6_9PLEO</name>
<dbReference type="Pfam" id="PF02668">
    <property type="entry name" value="TauD"/>
    <property type="match status" value="1"/>
</dbReference>
<dbReference type="InterPro" id="IPR003819">
    <property type="entry name" value="TauD/TfdA-like"/>
</dbReference>
<keyword evidence="4" id="KW-1185">Reference proteome</keyword>
<gene>
    <name evidence="3" type="ORF">P154DRAFT_263205</name>
</gene>
<organism evidence="3 4">
    <name type="scientific">Amniculicola lignicola CBS 123094</name>
    <dbReference type="NCBI Taxonomy" id="1392246"/>
    <lineage>
        <taxon>Eukaryota</taxon>
        <taxon>Fungi</taxon>
        <taxon>Dikarya</taxon>
        <taxon>Ascomycota</taxon>
        <taxon>Pezizomycotina</taxon>
        <taxon>Dothideomycetes</taxon>
        <taxon>Pleosporomycetidae</taxon>
        <taxon>Pleosporales</taxon>
        <taxon>Amniculicolaceae</taxon>
        <taxon>Amniculicola</taxon>
    </lineage>
</organism>